<sequence length="433" mass="50379">MKMFMKKSLVFLLLVCSGFLHAQHYVLDSITQANSGLINQEANTLMYAEDSPYFSNFFSKLDSLFAGKKKKLHIFHIGGSHIQADIYSNKIRTYLQNMNDISTSQRGFIFPYHLAHTNNPLNYRVEADKEKWKGYRCSLNDSVTWGLAGVSATFNENIDTIFIKSNYKNYTKEDYCFNKLRVFYNNWSDDYELKILDSGLVLSDSVNTKAAFRQFNFSSSLDSIALEVRLKKDAPKTHEPFLLMGLELMNDDPGIEYTSIGANGARFDSYTRCAYFEEQLALYKPDLFIISIGTNDAYTTHFKAEKFRENYENFMKMIQRVNPECAILLTVPNDSYYRRRFPNKNTSIQEEIIQELAHKYQMAVWDFYQVMGGLGSSQKWYKKDLMPSDRVHFTYLGYSIKADLLLSAMVRQWEQSTNRPEESLLTYFKTLDE</sequence>
<dbReference type="Gene3D" id="3.40.50.1110">
    <property type="entry name" value="SGNH hydrolase"/>
    <property type="match status" value="1"/>
</dbReference>
<dbReference type="Pfam" id="PF13472">
    <property type="entry name" value="Lipase_GDSL_2"/>
    <property type="match status" value="1"/>
</dbReference>
<dbReference type="InterPro" id="IPR051532">
    <property type="entry name" value="Ester_Hydrolysis_Enzymes"/>
</dbReference>
<organism evidence="3 4">
    <name type="scientific">Pustulibacterium marinum</name>
    <dbReference type="NCBI Taxonomy" id="1224947"/>
    <lineage>
        <taxon>Bacteria</taxon>
        <taxon>Pseudomonadati</taxon>
        <taxon>Bacteroidota</taxon>
        <taxon>Flavobacteriia</taxon>
        <taxon>Flavobacteriales</taxon>
        <taxon>Flavobacteriaceae</taxon>
        <taxon>Pustulibacterium</taxon>
    </lineage>
</organism>
<evidence type="ECO:0000256" key="1">
    <source>
        <dbReference type="SAM" id="SignalP"/>
    </source>
</evidence>
<dbReference type="GO" id="GO:0016788">
    <property type="term" value="F:hydrolase activity, acting on ester bonds"/>
    <property type="evidence" value="ECO:0007669"/>
    <property type="project" value="UniProtKB-ARBA"/>
</dbReference>
<feature type="chain" id="PRO_5011544801" evidence="1">
    <location>
        <begin position="23"/>
        <end position="433"/>
    </location>
</feature>
<feature type="signal peptide" evidence="1">
    <location>
        <begin position="1"/>
        <end position="22"/>
    </location>
</feature>
<accession>A0A1I7GRR4</accession>
<evidence type="ECO:0000259" key="2">
    <source>
        <dbReference type="Pfam" id="PF13472"/>
    </source>
</evidence>
<gene>
    <name evidence="3" type="ORF">SAMN05216480_105213</name>
</gene>
<dbReference type="PANTHER" id="PTHR30383:SF29">
    <property type="entry name" value="SGNH HYDROLASE-TYPE ESTERASE DOMAIN-CONTAINING PROTEIN"/>
    <property type="match status" value="1"/>
</dbReference>
<dbReference type="InterPro" id="IPR013830">
    <property type="entry name" value="SGNH_hydro"/>
</dbReference>
<keyword evidence="4" id="KW-1185">Reference proteome</keyword>
<dbReference type="OrthoDB" id="9764375at2"/>
<protein>
    <submittedName>
        <fullName evidence="3">GDSL-like Lipase/Acylhydrolase</fullName>
    </submittedName>
</protein>
<evidence type="ECO:0000313" key="3">
    <source>
        <dbReference type="EMBL" id="SFU51124.1"/>
    </source>
</evidence>
<dbReference type="Proteomes" id="UP000199138">
    <property type="component" value="Unassembled WGS sequence"/>
</dbReference>
<dbReference type="InterPro" id="IPR036514">
    <property type="entry name" value="SGNH_hydro_sf"/>
</dbReference>
<reference evidence="3 4" key="1">
    <citation type="submission" date="2016-10" db="EMBL/GenBank/DDBJ databases">
        <authorList>
            <person name="de Groot N.N."/>
        </authorList>
    </citation>
    <scope>NUCLEOTIDE SEQUENCE [LARGE SCALE GENOMIC DNA]</scope>
    <source>
        <strain evidence="3 4">CGMCC 1.12333</strain>
    </source>
</reference>
<name>A0A1I7GRR4_9FLAO</name>
<proteinExistence type="predicted"/>
<dbReference type="SUPFAM" id="SSF52266">
    <property type="entry name" value="SGNH hydrolase"/>
    <property type="match status" value="1"/>
</dbReference>
<dbReference type="Gene3D" id="2.60.120.1360">
    <property type="match status" value="1"/>
</dbReference>
<dbReference type="EMBL" id="FPBK01000005">
    <property type="protein sequence ID" value="SFU51124.1"/>
    <property type="molecule type" value="Genomic_DNA"/>
</dbReference>
<keyword evidence="3" id="KW-0378">Hydrolase</keyword>
<evidence type="ECO:0000313" key="4">
    <source>
        <dbReference type="Proteomes" id="UP000199138"/>
    </source>
</evidence>
<dbReference type="AlphaFoldDB" id="A0A1I7GRR4"/>
<keyword evidence="1" id="KW-0732">Signal</keyword>
<dbReference type="STRING" id="1224947.SAMN05216480_105213"/>
<feature type="domain" description="SGNH hydrolase-type esterase" evidence="2">
    <location>
        <begin position="257"/>
        <end position="399"/>
    </location>
</feature>
<dbReference type="PANTHER" id="PTHR30383">
    <property type="entry name" value="THIOESTERASE 1/PROTEASE 1/LYSOPHOSPHOLIPASE L1"/>
    <property type="match status" value="1"/>
</dbReference>